<evidence type="ECO:0000313" key="2">
    <source>
        <dbReference type="Proteomes" id="UP000286974"/>
    </source>
</evidence>
<proteinExistence type="predicted"/>
<gene>
    <name evidence="1" type="ORF">NBRC111893_2423</name>
</gene>
<reference evidence="1 2" key="1">
    <citation type="submission" date="2017-11" db="EMBL/GenBank/DDBJ databases">
        <title>Draft Genome Sequence of Lactobacillus curieae NBRC 111893 isolated from Koso, a Japanese sugar-Vegetable Fermented Beverage.</title>
        <authorList>
            <person name="Chiou T.Y."/>
            <person name="Oshima K."/>
            <person name="Suda W."/>
            <person name="Hattori M."/>
            <person name="Takahashi T."/>
        </authorList>
    </citation>
    <scope>NUCLEOTIDE SEQUENCE [LARGE SCALE GENOMIC DNA]</scope>
    <source>
        <strain evidence="1 2">NBRC111893</strain>
    </source>
</reference>
<sequence length="132" mass="14838">MFDNFDNFSFIDDMLAEPLTITVPGVDTRKRDEHGHPIIEEAKTFKVEEAIVNNTNPNFQIDMGVGGTQTVGTLYWRSKTSGYPKGTQVVRDEQPNINYEVTAYADDPAAGLTYYSLKEVGANEQRPNLDQF</sequence>
<organism evidence="1 2">
    <name type="scientific">Lentilactobacillus kosonis</name>
    <dbReference type="NCBI Taxonomy" id="2810561"/>
    <lineage>
        <taxon>Bacteria</taxon>
        <taxon>Bacillati</taxon>
        <taxon>Bacillota</taxon>
        <taxon>Bacilli</taxon>
        <taxon>Lactobacillales</taxon>
        <taxon>Lactobacillaceae</taxon>
        <taxon>Lentilactobacillus</taxon>
    </lineage>
</organism>
<comment type="caution">
    <text evidence="1">The sequence shown here is derived from an EMBL/GenBank/DDBJ whole genome shotgun (WGS) entry which is preliminary data.</text>
</comment>
<accession>A0A401FPL2</accession>
<dbReference type="EMBL" id="BEXA01000008">
    <property type="protein sequence ID" value="GAY74277.1"/>
    <property type="molecule type" value="Genomic_DNA"/>
</dbReference>
<dbReference type="OrthoDB" id="2312415at2"/>
<dbReference type="RefSeq" id="WP_125008944.1">
    <property type="nucleotide sequence ID" value="NZ_BEXA01000008.1"/>
</dbReference>
<name>A0A401FPL2_9LACO</name>
<evidence type="ECO:0000313" key="1">
    <source>
        <dbReference type="EMBL" id="GAY74277.1"/>
    </source>
</evidence>
<protein>
    <submittedName>
        <fullName evidence="1">Uncharacterized protein</fullName>
    </submittedName>
</protein>
<keyword evidence="2" id="KW-1185">Reference proteome</keyword>
<dbReference type="AlphaFoldDB" id="A0A401FPL2"/>
<dbReference type="Proteomes" id="UP000286974">
    <property type="component" value="Unassembled WGS sequence"/>
</dbReference>